<dbReference type="EMBL" id="AMQN01017900">
    <property type="status" value="NOT_ANNOTATED_CDS"/>
    <property type="molecule type" value="Genomic_DNA"/>
</dbReference>
<comment type="caution">
    <text evidence="10">Lacks conserved residue(s) required for the propagation of feature annotation.</text>
</comment>
<feature type="non-terminal residue" evidence="11">
    <location>
        <position position="164"/>
    </location>
</feature>
<evidence type="ECO:0000256" key="1">
    <source>
        <dbReference type="ARBA" id="ARBA00004167"/>
    </source>
</evidence>
<proteinExistence type="predicted"/>
<dbReference type="InterPro" id="IPR036055">
    <property type="entry name" value="LDL_receptor-like_sf"/>
</dbReference>
<dbReference type="OrthoDB" id="10062665at2759"/>
<reference evidence="11 13" key="2">
    <citation type="journal article" date="2013" name="Nature">
        <title>Insights into bilaterian evolution from three spiralian genomes.</title>
        <authorList>
            <person name="Simakov O."/>
            <person name="Marletaz F."/>
            <person name="Cho S.J."/>
            <person name="Edsinger-Gonzales E."/>
            <person name="Havlak P."/>
            <person name="Hellsten U."/>
            <person name="Kuo D.H."/>
            <person name="Larsson T."/>
            <person name="Lv J."/>
            <person name="Arendt D."/>
            <person name="Savage R."/>
            <person name="Osoegawa K."/>
            <person name="de Jong P."/>
            <person name="Grimwood J."/>
            <person name="Chapman J.A."/>
            <person name="Shapiro H."/>
            <person name="Aerts A."/>
            <person name="Otillar R.P."/>
            <person name="Terry A.Y."/>
            <person name="Boore J.L."/>
            <person name="Grigoriev I.V."/>
            <person name="Lindberg D.R."/>
            <person name="Seaver E.C."/>
            <person name="Weisblat D.A."/>
            <person name="Putnam N.H."/>
            <person name="Rokhsar D.S."/>
        </authorList>
    </citation>
    <scope>NUCLEOTIDE SEQUENCE</scope>
    <source>
        <strain evidence="11 13">I ESC-2004</strain>
    </source>
</reference>
<evidence type="ECO:0000313" key="13">
    <source>
        <dbReference type="Proteomes" id="UP000014760"/>
    </source>
</evidence>
<dbReference type="GO" id="GO:0005886">
    <property type="term" value="C:plasma membrane"/>
    <property type="evidence" value="ECO:0007669"/>
    <property type="project" value="TreeGrafter"/>
</dbReference>
<evidence type="ECO:0000256" key="9">
    <source>
        <dbReference type="ARBA" id="ARBA00023180"/>
    </source>
</evidence>
<dbReference type="GO" id="GO:0012505">
    <property type="term" value="C:endomembrane system"/>
    <property type="evidence" value="ECO:0007669"/>
    <property type="project" value="UniProtKB-SubCell"/>
</dbReference>
<keyword evidence="7" id="KW-0472">Membrane</keyword>
<dbReference type="InterPro" id="IPR023415">
    <property type="entry name" value="LDLR_class-A_CS"/>
</dbReference>
<dbReference type="Gene3D" id="4.10.400.10">
    <property type="entry name" value="Low-density Lipoprotein Receptor"/>
    <property type="match status" value="4"/>
</dbReference>
<evidence type="ECO:0000256" key="8">
    <source>
        <dbReference type="ARBA" id="ARBA00023157"/>
    </source>
</evidence>
<reference evidence="12" key="3">
    <citation type="submission" date="2015-06" db="UniProtKB">
        <authorList>
            <consortium name="EnsemblMetazoa"/>
        </authorList>
    </citation>
    <scope>IDENTIFICATION</scope>
</reference>
<keyword evidence="3" id="KW-0812">Transmembrane</keyword>
<evidence type="ECO:0000256" key="2">
    <source>
        <dbReference type="ARBA" id="ARBA00004308"/>
    </source>
</evidence>
<dbReference type="SUPFAM" id="SSF57424">
    <property type="entry name" value="LDL receptor-like module"/>
    <property type="match status" value="4"/>
</dbReference>
<dbReference type="Pfam" id="PF00057">
    <property type="entry name" value="Ldl_recept_a"/>
    <property type="match status" value="3"/>
</dbReference>
<feature type="disulfide bond" evidence="10">
    <location>
        <begin position="139"/>
        <end position="157"/>
    </location>
</feature>
<gene>
    <name evidence="11" type="ORF">CAPTEDRAFT_87079</name>
</gene>
<feature type="disulfide bond" evidence="10">
    <location>
        <begin position="113"/>
        <end position="128"/>
    </location>
</feature>
<evidence type="ECO:0000256" key="5">
    <source>
        <dbReference type="ARBA" id="ARBA00022737"/>
    </source>
</evidence>
<keyword evidence="13" id="KW-1185">Reference proteome</keyword>
<dbReference type="FunFam" id="4.10.400.10:FF:000034">
    <property type="entry name" value="Low-density lipoprotein receptor-related protein 2"/>
    <property type="match status" value="1"/>
</dbReference>
<dbReference type="PROSITE" id="PS01209">
    <property type="entry name" value="LDLRA_1"/>
    <property type="match status" value="2"/>
</dbReference>
<sequence>HDTFQCRDGSCILVSHVCDGESDCLDGEDEICGHLCSFGEFQPFLSCIRDCYPHNCTCSETHFQCLTGKCIPFEKVCDGISDCNDSSDEHGWATCPDEFKCHHSYCIPIHRVCDGIYDCPMKDDERDCADLSCVGLFKCKNGTCLHPSFLCNGKVDCPLYADDE</sequence>
<evidence type="ECO:0000256" key="4">
    <source>
        <dbReference type="ARBA" id="ARBA00022729"/>
    </source>
</evidence>
<dbReference type="InterPro" id="IPR002172">
    <property type="entry name" value="LDrepeatLR_classA_rpt"/>
</dbReference>
<dbReference type="PANTHER" id="PTHR24270">
    <property type="entry name" value="LOW-DENSITY LIPOPROTEIN RECEPTOR-RELATED"/>
    <property type="match status" value="1"/>
</dbReference>
<dbReference type="Proteomes" id="UP000014760">
    <property type="component" value="Unassembled WGS sequence"/>
</dbReference>
<feature type="disulfide bond" evidence="10">
    <location>
        <begin position="6"/>
        <end position="24"/>
    </location>
</feature>
<dbReference type="PROSITE" id="PS50068">
    <property type="entry name" value="LDLRA_2"/>
    <property type="match status" value="4"/>
</dbReference>
<dbReference type="AlphaFoldDB" id="R7VAZ8"/>
<keyword evidence="5" id="KW-0677">Repeat</keyword>
<dbReference type="STRING" id="283909.R7VAZ8"/>
<keyword evidence="4" id="KW-0732">Signal</keyword>
<evidence type="ECO:0000256" key="7">
    <source>
        <dbReference type="ARBA" id="ARBA00023136"/>
    </source>
</evidence>
<keyword evidence="9" id="KW-0325">Glycoprotein</keyword>
<dbReference type="EnsemblMetazoa" id="CapteT87079">
    <property type="protein sequence ID" value="CapteP87079"/>
    <property type="gene ID" value="CapteG87079"/>
</dbReference>
<name>R7VAZ8_CAPTE</name>
<dbReference type="PRINTS" id="PR00261">
    <property type="entry name" value="LDLRECEPTOR"/>
</dbReference>
<evidence type="ECO:0000313" key="11">
    <source>
        <dbReference type="EMBL" id="ELU15687.1"/>
    </source>
</evidence>
<accession>R7VAZ8</accession>
<dbReference type="HOGENOM" id="CLU_085098_1_1_1"/>
<keyword evidence="6" id="KW-1133">Transmembrane helix</keyword>
<reference evidence="13" key="1">
    <citation type="submission" date="2012-12" db="EMBL/GenBank/DDBJ databases">
        <authorList>
            <person name="Hellsten U."/>
            <person name="Grimwood J."/>
            <person name="Chapman J.A."/>
            <person name="Shapiro H."/>
            <person name="Aerts A."/>
            <person name="Otillar R.P."/>
            <person name="Terry A.Y."/>
            <person name="Boore J.L."/>
            <person name="Simakov O."/>
            <person name="Marletaz F."/>
            <person name="Cho S.-J."/>
            <person name="Edsinger-Gonzales E."/>
            <person name="Havlak P."/>
            <person name="Kuo D.-H."/>
            <person name="Larsson T."/>
            <person name="Lv J."/>
            <person name="Arendt D."/>
            <person name="Savage R."/>
            <person name="Osoegawa K."/>
            <person name="de Jong P."/>
            <person name="Lindberg D.R."/>
            <person name="Seaver E.C."/>
            <person name="Weisblat D.A."/>
            <person name="Putnam N.H."/>
            <person name="Grigoriev I.V."/>
            <person name="Rokhsar D.S."/>
        </authorList>
    </citation>
    <scope>NUCLEOTIDE SEQUENCE</scope>
    <source>
        <strain evidence="13">I ESC-2004</strain>
    </source>
</reference>
<evidence type="ECO:0000256" key="10">
    <source>
        <dbReference type="PROSITE-ProRule" id="PRU00124"/>
    </source>
</evidence>
<keyword evidence="8 10" id="KW-1015">Disulfide bond</keyword>
<dbReference type="CDD" id="cd00112">
    <property type="entry name" value="LDLa"/>
    <property type="match status" value="3"/>
</dbReference>
<feature type="disulfide bond" evidence="10">
    <location>
        <begin position="65"/>
        <end position="83"/>
    </location>
</feature>
<dbReference type="InterPro" id="IPR050685">
    <property type="entry name" value="LDLR"/>
</dbReference>
<comment type="subcellular location">
    <subcellularLocation>
        <location evidence="2">Endomembrane system</location>
    </subcellularLocation>
    <subcellularLocation>
        <location evidence="1">Membrane</location>
        <topology evidence="1">Single-pass membrane protein</topology>
    </subcellularLocation>
</comment>
<evidence type="ECO:0000256" key="3">
    <source>
        <dbReference type="ARBA" id="ARBA00022692"/>
    </source>
</evidence>
<dbReference type="OMA" id="QANEWAC"/>
<dbReference type="SMART" id="SM00192">
    <property type="entry name" value="LDLa"/>
    <property type="match status" value="4"/>
</dbReference>
<evidence type="ECO:0000313" key="12">
    <source>
        <dbReference type="EnsemblMetazoa" id="CapteP87079"/>
    </source>
</evidence>
<protein>
    <submittedName>
        <fullName evidence="11 12">Uncharacterized protein</fullName>
    </submittedName>
</protein>
<organism evidence="11">
    <name type="scientific">Capitella teleta</name>
    <name type="common">Polychaete worm</name>
    <dbReference type="NCBI Taxonomy" id="283909"/>
    <lineage>
        <taxon>Eukaryota</taxon>
        <taxon>Metazoa</taxon>
        <taxon>Spiralia</taxon>
        <taxon>Lophotrochozoa</taxon>
        <taxon>Annelida</taxon>
        <taxon>Polychaeta</taxon>
        <taxon>Sedentaria</taxon>
        <taxon>Scolecida</taxon>
        <taxon>Capitellidae</taxon>
        <taxon>Capitella</taxon>
    </lineage>
</organism>
<feature type="disulfide bond" evidence="10">
    <location>
        <begin position="101"/>
        <end position="119"/>
    </location>
</feature>
<dbReference type="EMBL" id="KB293642">
    <property type="protein sequence ID" value="ELU15687.1"/>
    <property type="molecule type" value="Genomic_DNA"/>
</dbReference>
<evidence type="ECO:0000256" key="6">
    <source>
        <dbReference type="ARBA" id="ARBA00022989"/>
    </source>
</evidence>
<dbReference type="GO" id="GO:0016192">
    <property type="term" value="P:vesicle-mediated transport"/>
    <property type="evidence" value="ECO:0007669"/>
    <property type="project" value="UniProtKB-ARBA"/>
</dbReference>
<feature type="disulfide bond" evidence="10">
    <location>
        <begin position="58"/>
        <end position="70"/>
    </location>
</feature>
<feature type="non-terminal residue" evidence="11">
    <location>
        <position position="1"/>
    </location>
</feature>